<dbReference type="GeneID" id="25256639"/>
<dbReference type="EMBL" id="HG677153">
    <property type="protein sequence ID" value="CDJ44480.1"/>
    <property type="molecule type" value="Genomic_DNA"/>
</dbReference>
<dbReference type="VEuPathDB" id="ToxoDB:ETH_00037990"/>
<dbReference type="AlphaFoldDB" id="U6L9P5"/>
<proteinExistence type="predicted"/>
<feature type="non-terminal residue" evidence="1">
    <location>
        <position position="206"/>
    </location>
</feature>
<dbReference type="RefSeq" id="XP_013235229.1">
    <property type="nucleotide sequence ID" value="XM_013379775.1"/>
</dbReference>
<accession>U6L9P5</accession>
<evidence type="ECO:0000313" key="1">
    <source>
        <dbReference type="EMBL" id="CDJ44480.1"/>
    </source>
</evidence>
<keyword evidence="2" id="KW-1185">Reference proteome</keyword>
<reference evidence="1" key="1">
    <citation type="submission" date="2013-10" db="EMBL/GenBank/DDBJ databases">
        <title>Genomic analysis of the causative agents of coccidiosis in chickens.</title>
        <authorList>
            <person name="Reid A.J."/>
            <person name="Blake D."/>
            <person name="Billington K."/>
            <person name="Browne H."/>
            <person name="Dunn M."/>
            <person name="Hung S."/>
            <person name="Kawahara F."/>
            <person name="Miranda-Saavedra D."/>
            <person name="Mourier T."/>
            <person name="Nagra H."/>
            <person name="Otto T.D."/>
            <person name="Rawlings N."/>
            <person name="Sanchez A."/>
            <person name="Sanders M."/>
            <person name="Subramaniam C."/>
            <person name="Tay Y."/>
            <person name="Dear P."/>
            <person name="Doerig C."/>
            <person name="Gruber A."/>
            <person name="Parkinson J."/>
            <person name="Shirley M."/>
            <person name="Wan K.L."/>
            <person name="Berriman M."/>
            <person name="Tomley F."/>
            <person name="Pain A."/>
        </authorList>
    </citation>
    <scope>NUCLEOTIDE SEQUENCE [LARGE SCALE GENOMIC DNA]</scope>
    <source>
        <strain evidence="1">Houghton</strain>
    </source>
</reference>
<dbReference type="OrthoDB" id="348385at2759"/>
<reference evidence="1" key="2">
    <citation type="submission" date="2013-10" db="EMBL/GenBank/DDBJ databases">
        <authorList>
            <person name="Aslett M."/>
        </authorList>
    </citation>
    <scope>NUCLEOTIDE SEQUENCE [LARGE SCALE GENOMIC DNA]</scope>
    <source>
        <strain evidence="1">Houghton</strain>
    </source>
</reference>
<evidence type="ECO:0000313" key="2">
    <source>
        <dbReference type="Proteomes" id="UP000030747"/>
    </source>
</evidence>
<protein>
    <submittedName>
        <fullName evidence="1">Uncharacterized protein</fullName>
    </submittedName>
</protein>
<dbReference type="Proteomes" id="UP000030747">
    <property type="component" value="Unassembled WGS sequence"/>
</dbReference>
<organism evidence="1 2">
    <name type="scientific">Eimeria tenella</name>
    <name type="common">Coccidian parasite</name>
    <dbReference type="NCBI Taxonomy" id="5802"/>
    <lineage>
        <taxon>Eukaryota</taxon>
        <taxon>Sar</taxon>
        <taxon>Alveolata</taxon>
        <taxon>Apicomplexa</taxon>
        <taxon>Conoidasida</taxon>
        <taxon>Coccidia</taxon>
        <taxon>Eucoccidiorida</taxon>
        <taxon>Eimeriorina</taxon>
        <taxon>Eimeriidae</taxon>
        <taxon>Eimeria</taxon>
    </lineage>
</organism>
<name>U6L9P5_EIMTE</name>
<sequence>MRASESCCSSYEQQQQQQQQQQHCCGGHSHSPSSSAAAAAAADAAADAAAPAAAAAAAPSAAAAAAAAAAAYSFCRYEADTIGKRLDDLLKRENLKTLIPSAAERAARVYNNVIQKGKKDGLSMEKGSADDLHLHEEILKEALVREIQLKVAHEMRQEQLLDSREGGLLANPSAYDEGPLCFLKPETIRDLMVDGVAVQQGFIGEE</sequence>
<dbReference type="VEuPathDB" id="ToxoDB:ETH2_1201900"/>
<gene>
    <name evidence="1" type="ORF">ETH_00037990</name>
</gene>